<sequence length="558" mass="63425">MTALFRLLILPTSDHLDLVAFLFFYLLHMYLNIDFDPIPINQTFAMGAGEGATSFRSLQDTPTWALATVCFVIISVSIFIDLLIHLVCSWLKRHRHVALFEAVQKFKSGLMILGFMSLLLTVIQRRVAKICIPAKVAYSMIPCHKQAQTTENMSEENKTRLVGHCESQGKSSLISEEGINQLSIFFFVLAVTQIVYCVLTMALGRAKMRRWKSWEKETRTLEYQVANDPNRFRFTRQTTFGRRHTLCCAHTSLGLWTKCFFRQFFHSVAKVDYLTLRHGFITAHLSDKLYFNFQKYIESSLEDDFKVVVGIRPFMWILVVIFMLLAVHDWKVYLWISLLPPAIVLVLGTKMEVIVTKMALQLTEQNGTTKGAPLVQPNNDLFWFGHPNLILTLIHITLFLNAFEVAFFIWVTLQFGIDSCYHEDIIIIIIRVVLAVLVQVVCSYITLPLYALVTQMGSGFKSAVMGEQIANVMKKWHGDVRKKRQKQQQDSDHARSPETSSNSRASIDLPNTTTLHREPTLAHISTIQGSPPNPIAALSSTVTVAEILAQENAITQTT</sequence>
<accession>A0ACB9MFK3</accession>
<evidence type="ECO:0000313" key="1">
    <source>
        <dbReference type="EMBL" id="KAI4322239.1"/>
    </source>
</evidence>
<dbReference type="Proteomes" id="UP000828941">
    <property type="component" value="Chromosome 9"/>
</dbReference>
<keyword evidence="2" id="KW-1185">Reference proteome</keyword>
<organism evidence="1 2">
    <name type="scientific">Bauhinia variegata</name>
    <name type="common">Purple orchid tree</name>
    <name type="synonym">Phanera variegata</name>
    <dbReference type="NCBI Taxonomy" id="167791"/>
    <lineage>
        <taxon>Eukaryota</taxon>
        <taxon>Viridiplantae</taxon>
        <taxon>Streptophyta</taxon>
        <taxon>Embryophyta</taxon>
        <taxon>Tracheophyta</taxon>
        <taxon>Spermatophyta</taxon>
        <taxon>Magnoliopsida</taxon>
        <taxon>eudicotyledons</taxon>
        <taxon>Gunneridae</taxon>
        <taxon>Pentapetalae</taxon>
        <taxon>rosids</taxon>
        <taxon>fabids</taxon>
        <taxon>Fabales</taxon>
        <taxon>Fabaceae</taxon>
        <taxon>Cercidoideae</taxon>
        <taxon>Cercideae</taxon>
        <taxon>Bauhiniinae</taxon>
        <taxon>Bauhinia</taxon>
    </lineage>
</organism>
<gene>
    <name evidence="1" type="ORF">L6164_021950</name>
</gene>
<protein>
    <submittedName>
        <fullName evidence="1">Uncharacterized protein</fullName>
    </submittedName>
</protein>
<proteinExistence type="predicted"/>
<comment type="caution">
    <text evidence="1">The sequence shown here is derived from an EMBL/GenBank/DDBJ whole genome shotgun (WGS) entry which is preliminary data.</text>
</comment>
<evidence type="ECO:0000313" key="2">
    <source>
        <dbReference type="Proteomes" id="UP000828941"/>
    </source>
</evidence>
<name>A0ACB9MFK3_BAUVA</name>
<dbReference type="EMBL" id="CM039434">
    <property type="protein sequence ID" value="KAI4322239.1"/>
    <property type="molecule type" value="Genomic_DNA"/>
</dbReference>
<reference evidence="1 2" key="1">
    <citation type="journal article" date="2022" name="DNA Res.">
        <title>Chromosomal-level genome assembly of the orchid tree Bauhinia variegata (Leguminosae; Cercidoideae) supports the allotetraploid origin hypothesis of Bauhinia.</title>
        <authorList>
            <person name="Zhong Y."/>
            <person name="Chen Y."/>
            <person name="Zheng D."/>
            <person name="Pang J."/>
            <person name="Liu Y."/>
            <person name="Luo S."/>
            <person name="Meng S."/>
            <person name="Qian L."/>
            <person name="Wei D."/>
            <person name="Dai S."/>
            <person name="Zhou R."/>
        </authorList>
    </citation>
    <scope>NUCLEOTIDE SEQUENCE [LARGE SCALE GENOMIC DNA]</scope>
    <source>
        <strain evidence="1">BV-YZ2020</strain>
    </source>
</reference>